<evidence type="ECO:0000256" key="3">
    <source>
        <dbReference type="ARBA" id="ARBA00023125"/>
    </source>
</evidence>
<dbReference type="SUPFAM" id="SSF53850">
    <property type="entry name" value="Periplasmic binding protein-like II"/>
    <property type="match status" value="1"/>
</dbReference>
<dbReference type="EMBL" id="JAQQCF010000082">
    <property type="protein sequence ID" value="MFM0642532.1"/>
    <property type="molecule type" value="Genomic_DNA"/>
</dbReference>
<gene>
    <name evidence="6" type="ORF">PQQ63_38310</name>
</gene>
<dbReference type="SUPFAM" id="SSF46785">
    <property type="entry name" value="Winged helix' DNA-binding domain"/>
    <property type="match status" value="2"/>
</dbReference>
<keyword evidence="2" id="KW-0805">Transcription regulation</keyword>
<accession>A0ABW9E680</accession>
<keyword evidence="3" id="KW-0238">DNA-binding</keyword>
<dbReference type="PANTHER" id="PTHR30126">
    <property type="entry name" value="HTH-TYPE TRANSCRIPTIONAL REGULATOR"/>
    <property type="match status" value="1"/>
</dbReference>
<sequence>MQSEDLNLWHLFAAVTTSQFGSVSNASESLHISQPALTHAIHKLEGLLGQTIFVRSNRGIQTTVEGRLFLAHVQDGLGLLAAAAQKLRQSAKLTPLITPERQISNTQIRAFLAVLRTGGYTSAAKSLNFSQPSVYRAVQELQFVLGVSLFTSDGTLMRAPDSVQHFAEQIRLALASIQSGIDEVDAIHKPGTGRICVGSLPHTCSALLPDVLANFGNTHSKVTITVVEGEFAELISRLRDGSIDMLFGALRVNVELRDLRQQALFKDELYVVGRAGHPLAGKTPTPVEIAAYPWIVPMARSWTRSIWEDFLSRGNAPFPAQQVVCGSSQLARGLMCNGDWLGLMSRHQITLEEQHNVLTHIGLPLPDSDRRIGVTMRRNWRPTLVQKTFLDLVEEISKSISKTDGAGQSSS</sequence>
<dbReference type="InterPro" id="IPR036390">
    <property type="entry name" value="WH_DNA-bd_sf"/>
</dbReference>
<dbReference type="PROSITE" id="PS50931">
    <property type="entry name" value="HTH_LYSR"/>
    <property type="match status" value="2"/>
</dbReference>
<feature type="domain" description="HTH lysR-type" evidence="5">
    <location>
        <begin position="4"/>
        <end position="63"/>
    </location>
</feature>
<organism evidence="6 7">
    <name type="scientific">Paraburkholderia metrosideri</name>
    <dbReference type="NCBI Taxonomy" id="580937"/>
    <lineage>
        <taxon>Bacteria</taxon>
        <taxon>Pseudomonadati</taxon>
        <taxon>Pseudomonadota</taxon>
        <taxon>Betaproteobacteria</taxon>
        <taxon>Burkholderiales</taxon>
        <taxon>Burkholderiaceae</taxon>
        <taxon>Paraburkholderia</taxon>
    </lineage>
</organism>
<evidence type="ECO:0000259" key="5">
    <source>
        <dbReference type="PROSITE" id="PS50931"/>
    </source>
</evidence>
<dbReference type="Pfam" id="PF00126">
    <property type="entry name" value="HTH_1"/>
    <property type="match status" value="2"/>
</dbReference>
<name>A0ABW9E680_9BURK</name>
<proteinExistence type="inferred from homology"/>
<dbReference type="Gene3D" id="3.40.190.10">
    <property type="entry name" value="Periplasmic binding protein-like II"/>
    <property type="match status" value="2"/>
</dbReference>
<dbReference type="PRINTS" id="PR00039">
    <property type="entry name" value="HTHLYSR"/>
</dbReference>
<evidence type="ECO:0000256" key="1">
    <source>
        <dbReference type="ARBA" id="ARBA00009437"/>
    </source>
</evidence>
<dbReference type="RefSeq" id="WP_408341153.1">
    <property type="nucleotide sequence ID" value="NZ_JAQQCF010000082.1"/>
</dbReference>
<dbReference type="InterPro" id="IPR036388">
    <property type="entry name" value="WH-like_DNA-bd_sf"/>
</dbReference>
<comment type="caution">
    <text evidence="6">The sequence shown here is derived from an EMBL/GenBank/DDBJ whole genome shotgun (WGS) entry which is preliminary data.</text>
</comment>
<evidence type="ECO:0000313" key="6">
    <source>
        <dbReference type="EMBL" id="MFM0642532.1"/>
    </source>
</evidence>
<dbReference type="Pfam" id="PF03466">
    <property type="entry name" value="LysR_substrate"/>
    <property type="match status" value="1"/>
</dbReference>
<dbReference type="InterPro" id="IPR000847">
    <property type="entry name" value="LysR_HTH_N"/>
</dbReference>
<keyword evidence="4" id="KW-0804">Transcription</keyword>
<keyword evidence="7" id="KW-1185">Reference proteome</keyword>
<reference evidence="6 7" key="1">
    <citation type="journal article" date="2024" name="Chem. Sci.">
        <title>Discovery of megapolipeptins by genome mining of a Burkholderiales bacteria collection.</title>
        <authorList>
            <person name="Paulo B.S."/>
            <person name="Recchia M.J.J."/>
            <person name="Lee S."/>
            <person name="Fergusson C.H."/>
            <person name="Romanowski S.B."/>
            <person name="Hernandez A."/>
            <person name="Krull N."/>
            <person name="Liu D.Y."/>
            <person name="Cavanagh H."/>
            <person name="Bos A."/>
            <person name="Gray C.A."/>
            <person name="Murphy B.T."/>
            <person name="Linington R.G."/>
            <person name="Eustaquio A.S."/>
        </authorList>
    </citation>
    <scope>NUCLEOTIDE SEQUENCE [LARGE SCALE GENOMIC DNA]</scope>
    <source>
        <strain evidence="6 7">RL17-338-BIC-A</strain>
    </source>
</reference>
<feature type="domain" description="HTH lysR-type" evidence="5">
    <location>
        <begin position="103"/>
        <end position="160"/>
    </location>
</feature>
<evidence type="ECO:0000256" key="2">
    <source>
        <dbReference type="ARBA" id="ARBA00023015"/>
    </source>
</evidence>
<dbReference type="Proteomes" id="UP001629432">
    <property type="component" value="Unassembled WGS sequence"/>
</dbReference>
<dbReference type="InterPro" id="IPR005119">
    <property type="entry name" value="LysR_subst-bd"/>
</dbReference>
<comment type="similarity">
    <text evidence="1">Belongs to the LysR transcriptional regulatory family.</text>
</comment>
<evidence type="ECO:0000313" key="7">
    <source>
        <dbReference type="Proteomes" id="UP001629432"/>
    </source>
</evidence>
<dbReference type="PANTHER" id="PTHR30126:SF98">
    <property type="entry name" value="HTH-TYPE TRANSCRIPTIONAL ACTIVATOR BAUR"/>
    <property type="match status" value="1"/>
</dbReference>
<evidence type="ECO:0000256" key="4">
    <source>
        <dbReference type="ARBA" id="ARBA00023163"/>
    </source>
</evidence>
<dbReference type="Gene3D" id="1.10.10.10">
    <property type="entry name" value="Winged helix-like DNA-binding domain superfamily/Winged helix DNA-binding domain"/>
    <property type="match status" value="2"/>
</dbReference>
<protein>
    <submittedName>
        <fullName evidence="6">LysR family transcriptional regulator</fullName>
    </submittedName>
</protein>